<feature type="compositionally biased region" description="Low complexity" evidence="1">
    <location>
        <begin position="868"/>
        <end position="881"/>
    </location>
</feature>
<feature type="compositionally biased region" description="Polar residues" evidence="1">
    <location>
        <begin position="607"/>
        <end position="622"/>
    </location>
</feature>
<feature type="compositionally biased region" description="Pro residues" evidence="1">
    <location>
        <begin position="1173"/>
        <end position="1183"/>
    </location>
</feature>
<dbReference type="PANTHER" id="PTHR21567:SF87">
    <property type="entry name" value="CRESCERIN-LIKE PROTEIN CHE-12"/>
    <property type="match status" value="1"/>
</dbReference>
<comment type="caution">
    <text evidence="3">The sequence shown here is derived from an EMBL/GenBank/DDBJ whole genome shotgun (WGS) entry which is preliminary data.</text>
</comment>
<accession>A0AAN8JSC5</accession>
<organism evidence="3 4">
    <name type="scientific">Patella caerulea</name>
    <name type="common">Rayed Mediterranean limpet</name>
    <dbReference type="NCBI Taxonomy" id="87958"/>
    <lineage>
        <taxon>Eukaryota</taxon>
        <taxon>Metazoa</taxon>
        <taxon>Spiralia</taxon>
        <taxon>Lophotrochozoa</taxon>
        <taxon>Mollusca</taxon>
        <taxon>Gastropoda</taxon>
        <taxon>Patellogastropoda</taxon>
        <taxon>Patelloidea</taxon>
        <taxon>Patellidae</taxon>
        <taxon>Patella</taxon>
    </lineage>
</organism>
<dbReference type="GO" id="GO:0005881">
    <property type="term" value="C:cytoplasmic microtubule"/>
    <property type="evidence" value="ECO:0007669"/>
    <property type="project" value="TreeGrafter"/>
</dbReference>
<dbReference type="GO" id="GO:0000226">
    <property type="term" value="P:microtubule cytoskeleton organization"/>
    <property type="evidence" value="ECO:0007669"/>
    <property type="project" value="TreeGrafter"/>
</dbReference>
<evidence type="ECO:0000256" key="1">
    <source>
        <dbReference type="SAM" id="MobiDB-lite"/>
    </source>
</evidence>
<evidence type="ECO:0000313" key="3">
    <source>
        <dbReference type="EMBL" id="KAK6180924.1"/>
    </source>
</evidence>
<dbReference type="SUPFAM" id="SSF48371">
    <property type="entry name" value="ARM repeat"/>
    <property type="match status" value="2"/>
</dbReference>
<feature type="region of interest" description="Disordered" evidence="1">
    <location>
        <begin position="1067"/>
        <end position="1104"/>
    </location>
</feature>
<dbReference type="PANTHER" id="PTHR21567">
    <property type="entry name" value="CLASP"/>
    <property type="match status" value="1"/>
</dbReference>
<feature type="compositionally biased region" description="Basic and acidic residues" evidence="1">
    <location>
        <begin position="897"/>
        <end position="911"/>
    </location>
</feature>
<feature type="domain" description="TOG" evidence="2">
    <location>
        <begin position="303"/>
        <end position="540"/>
    </location>
</feature>
<protein>
    <recommendedName>
        <fullName evidence="2">TOG domain-containing protein</fullName>
    </recommendedName>
</protein>
<feature type="region of interest" description="Disordered" evidence="1">
    <location>
        <begin position="1445"/>
        <end position="1496"/>
    </location>
</feature>
<feature type="domain" description="TOG" evidence="2">
    <location>
        <begin position="1498"/>
        <end position="1728"/>
    </location>
</feature>
<proteinExistence type="predicted"/>
<feature type="region of interest" description="Disordered" evidence="1">
    <location>
        <begin position="849"/>
        <end position="989"/>
    </location>
</feature>
<feature type="compositionally biased region" description="Low complexity" evidence="1">
    <location>
        <begin position="1467"/>
        <end position="1487"/>
    </location>
</feature>
<feature type="region of interest" description="Disordered" evidence="1">
    <location>
        <begin position="590"/>
        <end position="683"/>
    </location>
</feature>
<sequence length="1733" mass="193358">MASRVQVAKSKFPLALHDFNDLERTRIKPSLSREWNMDEDDVIDQLHEDSFNTRVEILEQLLITVKRNGGRLPYNDQLSIFQGLAQALTAEHWEIRLKCIQLINEIIPNFGEGLDTCMAVVMKKLLPNIGDIKISVRRAVIQTLHVYMKNVNNVNIFLHNIVHIGLDNDNAKVRRETINALPVLLTREFSNVDLYEVTQSLAKKLIDSSVEDNLRDPSLFTMKKIEELVGEREFNTYLQRLAVPIRRYYLQLTDRQEKIKPNNQEEFHYSAPTSSRDRHTPFVADSLEMNGYHQGSVSNGGSGSSATYMDSYEFGIIPSHVMNDLNNQDNFRVRAQAVEELKGIMIGLSSNEVAQTLLPHMIAFISFLNNLLDDPNFKITTVTLEILSLLVEKSGSNVKLFLKPFVLAMAKRMGDTKIVVRQAVMRVAMKMMQSYSPRPVLSVICENLNHRNSRVRQETINIVIAALMTFPSYDFVLSDICEVVGPSLTDSKRQVRQAALECFAALAQAMGAGRLQPLVQAVDSVELNTEREGEGLMAAVQARLARRQLPRLNADGLVEYATPIPSSATHRQPANQSQGADMEWILAVGSGNGSARSTRTESMEIESVSSSARTTPHTSEQKPNPRRYMSAGKGRNRLPWEDEERNRRGYDSVPTSASHVHEDPGPPRTKLMWTSDNESTPDLRRVPKRRQTVVGIRPADEQDNVSYTQLYKNRLKKNQQLCNANSRPSHLDILDTAPSTNSRNIRENGSVRNDYKSPRPFLDPITVDNINNEDKQDVDESPVHIRPTLARGSANSSRRISPKVPPTYQPERYTTNTYLEDDSDSAYAPSLEGTLEYDQDQEMVSSLRGIRNSASKKKNQKKEELQKKSSQQSLNSSPSLSDTLDFESGVYSSRTDLNSRKKAESPFESKPKLVRSGVNFSKKNSSDSLGDDGEYKNGSYPNHVEFNPASGVTFPTNRSSDVQIVGKGYSDDSSNEIKISPTHKSKERKRIKGTHFSPLGMASMHSTGAADLHDDKIPRQQKITMIGKGVFDSSVNGNEITNTSYQLSPENRPNRNDVKIVPKGVYGIGVKNSPSESNSYSSLNSLSDEENLLDESSVPGSNMTKANIDHIKQKQIQLRQEELEQKRLEKEEKIRKEKERQQEKLRRLSSSENFGIETLSINGSSSSPNPTKTSPPKPLPPAITPKKIKTENKPVSSSPMSAQYPPPNDSDNPEDWKPVRDPDAVLKDALKKLSQDDWDVKCDGINKIRQLSLHHSDVIQAQLHTVTVAINAEVKNLRSQVSRLAICCLGELFANLKRGMDPDLDSTTRTLLAKNAESNGFIKQDVEKALENMIDNVSPPRALTALILGGAGHKSNPVRKMTAQFLVELTEKMGPGRILSGIKDITDKILPTAAKFIQDGSPETRYYGRKILYTLMSHQDFEKMLNKHVNSTTIRNIQETLDSLKQKGLGDMPNETPSAKSRRSGHGSRSNSTVRGNSANSANGNNNTPLPKRRTVKTDAATLDEINQMINMMSASNWNDRYNALKDFLVLCEANPDHVAPHIVKIFDKFSPRLVDSNSKVNLFALQVMFQVIPLLKDSLPQGPVLNIAIGNVVPNLSSKNRDIHEAAAQILEALIEHIDACQLIEPFANQAIAAGPRSKPEIVEKVAYLVQKVYVKKQKLVILRVLPLLWHLLVASNSSGAVHGGSGDLRTASAQLANVLYSNMGTSLIDKAQADPNITPRHVEFLNQLLDR</sequence>
<feature type="domain" description="TOG" evidence="2">
    <location>
        <begin position="1215"/>
        <end position="1450"/>
    </location>
</feature>
<reference evidence="3 4" key="1">
    <citation type="submission" date="2024-01" db="EMBL/GenBank/DDBJ databases">
        <title>The genome of the rayed Mediterranean limpet Patella caerulea (Linnaeus, 1758).</title>
        <authorList>
            <person name="Anh-Thu Weber A."/>
            <person name="Halstead-Nussloch G."/>
        </authorList>
    </citation>
    <scope>NUCLEOTIDE SEQUENCE [LARGE SCALE GENOMIC DNA]</scope>
    <source>
        <strain evidence="3">AATW-2023a</strain>
        <tissue evidence="3">Whole specimen</tissue>
    </source>
</reference>
<dbReference type="GO" id="GO:0008017">
    <property type="term" value="F:microtubule binding"/>
    <property type="evidence" value="ECO:0007669"/>
    <property type="project" value="TreeGrafter"/>
</dbReference>
<dbReference type="Proteomes" id="UP001347796">
    <property type="component" value="Unassembled WGS sequence"/>
</dbReference>
<dbReference type="InterPro" id="IPR024395">
    <property type="entry name" value="CLASP_N_dom"/>
</dbReference>
<dbReference type="InterPro" id="IPR011989">
    <property type="entry name" value="ARM-like"/>
</dbReference>
<evidence type="ECO:0000259" key="2">
    <source>
        <dbReference type="SMART" id="SM01349"/>
    </source>
</evidence>
<dbReference type="GO" id="GO:0005929">
    <property type="term" value="C:cilium"/>
    <property type="evidence" value="ECO:0007669"/>
    <property type="project" value="TreeGrafter"/>
</dbReference>
<dbReference type="Pfam" id="PF21040">
    <property type="entry name" value="CEP104-like_TOG"/>
    <property type="match status" value="1"/>
</dbReference>
<keyword evidence="4" id="KW-1185">Reference proteome</keyword>
<gene>
    <name evidence="3" type="ORF">SNE40_008889</name>
</gene>
<dbReference type="InterPro" id="IPR034085">
    <property type="entry name" value="TOG"/>
</dbReference>
<evidence type="ECO:0000313" key="4">
    <source>
        <dbReference type="Proteomes" id="UP001347796"/>
    </source>
</evidence>
<feature type="compositionally biased region" description="Basic and acidic residues" evidence="1">
    <location>
        <begin position="1133"/>
        <end position="1146"/>
    </location>
</feature>
<dbReference type="InterPro" id="IPR016024">
    <property type="entry name" value="ARM-type_fold"/>
</dbReference>
<dbReference type="Pfam" id="PF12348">
    <property type="entry name" value="CLASP_N"/>
    <property type="match status" value="1"/>
</dbReference>
<feature type="region of interest" description="Disordered" evidence="1">
    <location>
        <begin position="1133"/>
        <end position="1220"/>
    </location>
</feature>
<feature type="domain" description="TOG" evidence="2">
    <location>
        <begin position="26"/>
        <end position="262"/>
    </location>
</feature>
<name>A0AAN8JSC5_PATCE</name>
<feature type="region of interest" description="Disordered" evidence="1">
    <location>
        <begin position="726"/>
        <end position="828"/>
    </location>
</feature>
<dbReference type="EMBL" id="JAZGQO010000007">
    <property type="protein sequence ID" value="KAK6180924.1"/>
    <property type="molecule type" value="Genomic_DNA"/>
</dbReference>
<feature type="compositionally biased region" description="Polar residues" evidence="1">
    <location>
        <begin position="918"/>
        <end position="928"/>
    </location>
</feature>
<feature type="compositionally biased region" description="Basic and acidic residues" evidence="1">
    <location>
        <begin position="638"/>
        <end position="650"/>
    </location>
</feature>
<feature type="compositionally biased region" description="Low complexity" evidence="1">
    <location>
        <begin position="1072"/>
        <end position="1086"/>
    </location>
</feature>
<dbReference type="Gene3D" id="1.25.10.10">
    <property type="entry name" value="Leucine-rich Repeat Variant"/>
    <property type="match status" value="4"/>
</dbReference>
<dbReference type="SMART" id="SM01349">
    <property type="entry name" value="TOG"/>
    <property type="match status" value="4"/>
</dbReference>
<feature type="compositionally biased region" description="Polar residues" evidence="1">
    <location>
        <begin position="953"/>
        <end position="962"/>
    </location>
</feature>